<evidence type="ECO:0000256" key="6">
    <source>
        <dbReference type="ARBA" id="ARBA00023136"/>
    </source>
</evidence>
<dbReference type="InterPro" id="IPR003423">
    <property type="entry name" value="OMP_efflux"/>
</dbReference>
<name>A0A3M4LR62_PSECI</name>
<comment type="caution">
    <text evidence="8">The sequence shown here is derived from an EMBL/GenBank/DDBJ whole genome shotgun (WGS) entry which is preliminary data.</text>
</comment>
<comment type="subcellular location">
    <subcellularLocation>
        <location evidence="1">Cell outer membrane</location>
    </subcellularLocation>
</comment>
<keyword evidence="4" id="KW-1134">Transmembrane beta strand</keyword>
<dbReference type="PANTHER" id="PTHR30026">
    <property type="entry name" value="OUTER MEMBRANE PROTEIN TOLC"/>
    <property type="match status" value="1"/>
</dbReference>
<dbReference type="Pfam" id="PF02321">
    <property type="entry name" value="OEP"/>
    <property type="match status" value="2"/>
</dbReference>
<sequence length="456" mass="51389">MQAESVPRNLPDLSHPRPVASVNAVSTGGANIDLVRAYESMLLNNPKTLAAKAARDAGLNEEDIARAALLPKVSINYMRNRTDRSERLEQASLVGQDDTIDDRFFGKRTSLNVEQVLFDYSAISTYRMGKLRAEHAEVEYRLQLQQQAISLIDAYLNAVLGRDLLELTRHQLRTYQNTLHDNETVFAQGEGTRVDILETRSRLGTIRAQLVDYENGLADALKELSMLLGEEIQASQLMSIDLYSEQLPLQGVDKQTLLDDALTQNPEIQAARLAVSYSELSIEREKGQFMPRLSLFATQDRVDSDNINNSGRDYHSRTIGLQVSIPLFSGGSSYYAKQQAHSQLERAGYDLQDKSNGIEYLVEKYYRTCTTSMQRIHMLRQSATDGSDLVAALRKSVIGGERTNSDVLDAENQTYQARRDLLRAVIELFQAYPKVQFYAGRFSEDDVLALNRRMLF</sequence>
<dbReference type="EMBL" id="RBRE01000062">
    <property type="protein sequence ID" value="RMQ43977.1"/>
    <property type="molecule type" value="Genomic_DNA"/>
</dbReference>
<keyword evidence="3" id="KW-0813">Transport</keyword>
<evidence type="ECO:0000256" key="3">
    <source>
        <dbReference type="ARBA" id="ARBA00022448"/>
    </source>
</evidence>
<proteinExistence type="inferred from homology"/>
<dbReference type="InterPro" id="IPR010130">
    <property type="entry name" value="T1SS_OMP_TolC"/>
</dbReference>
<dbReference type="GO" id="GO:0015562">
    <property type="term" value="F:efflux transmembrane transporter activity"/>
    <property type="evidence" value="ECO:0007669"/>
    <property type="project" value="InterPro"/>
</dbReference>
<dbReference type="AlphaFoldDB" id="A0A3M4LR62"/>
<accession>A0A3M4LR62</accession>
<evidence type="ECO:0000256" key="2">
    <source>
        <dbReference type="ARBA" id="ARBA00007613"/>
    </source>
</evidence>
<keyword evidence="5" id="KW-0812">Transmembrane</keyword>
<keyword evidence="8" id="KW-0645">Protease</keyword>
<dbReference type="PANTHER" id="PTHR30026:SF20">
    <property type="entry name" value="OUTER MEMBRANE PROTEIN TOLC"/>
    <property type="match status" value="1"/>
</dbReference>
<evidence type="ECO:0000313" key="9">
    <source>
        <dbReference type="Proteomes" id="UP000277236"/>
    </source>
</evidence>
<dbReference type="Proteomes" id="UP000277236">
    <property type="component" value="Unassembled WGS sequence"/>
</dbReference>
<dbReference type="GO" id="GO:0006508">
    <property type="term" value="P:proteolysis"/>
    <property type="evidence" value="ECO:0007669"/>
    <property type="project" value="UniProtKB-KW"/>
</dbReference>
<keyword evidence="7" id="KW-0998">Cell outer membrane</keyword>
<evidence type="ECO:0000256" key="4">
    <source>
        <dbReference type="ARBA" id="ARBA00022452"/>
    </source>
</evidence>
<evidence type="ECO:0000313" key="8">
    <source>
        <dbReference type="EMBL" id="RMQ43977.1"/>
    </source>
</evidence>
<dbReference type="GO" id="GO:1990281">
    <property type="term" value="C:efflux pump complex"/>
    <property type="evidence" value="ECO:0007669"/>
    <property type="project" value="TreeGrafter"/>
</dbReference>
<comment type="similarity">
    <text evidence="2">Belongs to the outer membrane factor (OMF) (TC 1.B.17) family.</text>
</comment>
<dbReference type="Gene3D" id="1.20.1600.10">
    <property type="entry name" value="Outer membrane efflux proteins (OEP)"/>
    <property type="match status" value="1"/>
</dbReference>
<dbReference type="NCBIfam" id="TIGR01844">
    <property type="entry name" value="type_I_sec_TolC"/>
    <property type="match status" value="1"/>
</dbReference>
<keyword evidence="6" id="KW-0472">Membrane</keyword>
<dbReference type="GO" id="GO:0008233">
    <property type="term" value="F:peptidase activity"/>
    <property type="evidence" value="ECO:0007669"/>
    <property type="project" value="UniProtKB-KW"/>
</dbReference>
<dbReference type="GO" id="GO:0009279">
    <property type="term" value="C:cell outer membrane"/>
    <property type="evidence" value="ECO:0007669"/>
    <property type="project" value="UniProtKB-SubCell"/>
</dbReference>
<evidence type="ECO:0000256" key="1">
    <source>
        <dbReference type="ARBA" id="ARBA00004442"/>
    </source>
</evidence>
<evidence type="ECO:0000256" key="5">
    <source>
        <dbReference type="ARBA" id="ARBA00022692"/>
    </source>
</evidence>
<dbReference type="InterPro" id="IPR051906">
    <property type="entry name" value="TolC-like"/>
</dbReference>
<evidence type="ECO:0000256" key="7">
    <source>
        <dbReference type="ARBA" id="ARBA00023237"/>
    </source>
</evidence>
<keyword evidence="8" id="KW-0378">Hydrolase</keyword>
<dbReference type="GO" id="GO:0015288">
    <property type="term" value="F:porin activity"/>
    <property type="evidence" value="ECO:0007669"/>
    <property type="project" value="TreeGrafter"/>
</dbReference>
<reference evidence="8 9" key="1">
    <citation type="submission" date="2018-08" db="EMBL/GenBank/DDBJ databases">
        <title>Recombination of ecologically and evolutionarily significant loci maintains genetic cohesion in the Pseudomonas syringae species complex.</title>
        <authorList>
            <person name="Dillon M."/>
            <person name="Thakur S."/>
            <person name="Almeida R.N.D."/>
            <person name="Weir B.S."/>
            <person name="Guttman D.S."/>
        </authorList>
    </citation>
    <scope>NUCLEOTIDE SEQUENCE [LARGE SCALE GENOMIC DNA]</scope>
    <source>
        <strain evidence="8 9">ICMP 3353</strain>
    </source>
</reference>
<organism evidence="8 9">
    <name type="scientific">Pseudomonas cichorii</name>
    <dbReference type="NCBI Taxonomy" id="36746"/>
    <lineage>
        <taxon>Bacteria</taxon>
        <taxon>Pseudomonadati</taxon>
        <taxon>Pseudomonadota</taxon>
        <taxon>Gammaproteobacteria</taxon>
        <taxon>Pseudomonadales</taxon>
        <taxon>Pseudomonadaceae</taxon>
        <taxon>Pseudomonas</taxon>
    </lineage>
</organism>
<gene>
    <name evidence="8" type="ORF">ALQ04_04333</name>
</gene>
<protein>
    <submittedName>
        <fullName evidence="8">Alkaline protease secretion protein aprF</fullName>
    </submittedName>
</protein>
<dbReference type="SUPFAM" id="SSF56954">
    <property type="entry name" value="Outer membrane efflux proteins (OEP)"/>
    <property type="match status" value="1"/>
</dbReference>